<gene>
    <name evidence="1" type="ORF">A0O28_0045640</name>
</gene>
<evidence type="ECO:0000313" key="1">
    <source>
        <dbReference type="EMBL" id="OPB37652.1"/>
    </source>
</evidence>
<dbReference type="PANTHER" id="PTHR39598:SF1">
    <property type="entry name" value="AUSTINOID BIOSYNTHESIS CLUSTERS PROTEIN F-RELATED"/>
    <property type="match status" value="1"/>
</dbReference>
<dbReference type="PANTHER" id="PTHR39598">
    <property type="entry name" value="AUSTINOL SYNTHESIS PROTEIN F-RELATED"/>
    <property type="match status" value="1"/>
</dbReference>
<comment type="caution">
    <text evidence="1">The sequence shown here is derived from an EMBL/GenBank/DDBJ whole genome shotgun (WGS) entry which is preliminary data.</text>
</comment>
<evidence type="ECO:0000313" key="2">
    <source>
        <dbReference type="Proteomes" id="UP000191004"/>
    </source>
</evidence>
<protein>
    <submittedName>
        <fullName evidence="1">Uncharacterized protein</fullName>
    </submittedName>
</protein>
<dbReference type="EMBL" id="LVVK01000022">
    <property type="protein sequence ID" value="OPB37652.1"/>
    <property type="molecule type" value="Genomic_DNA"/>
</dbReference>
<dbReference type="OrthoDB" id="3758478at2759"/>
<keyword evidence="2" id="KW-1185">Reference proteome</keyword>
<dbReference type="Proteomes" id="UP000191004">
    <property type="component" value="Unassembled WGS sequence"/>
</dbReference>
<reference evidence="1 2" key="1">
    <citation type="submission" date="2016-04" db="EMBL/GenBank/DDBJ databases">
        <title>Multiple horizontal gene transfer events from other fungi enriched the ability of the initially mycotrophic fungus Trichoderma (Ascomycota) to feed on dead plant biomass.</title>
        <authorList>
            <person name="Atanasova L."/>
            <person name="Chenthamara K."/>
            <person name="Zhang J."/>
            <person name="Grujic M."/>
            <person name="Henrissat B."/>
            <person name="Kuo A."/>
            <person name="Aertz A."/>
            <person name="Salamov A."/>
            <person name="Lipzen A."/>
            <person name="Labutti K."/>
            <person name="Barry K."/>
            <person name="Miao Y."/>
            <person name="Rahimi M.J."/>
            <person name="Shen Q."/>
            <person name="Grigoriev I.V."/>
            <person name="Kubicek C.P."/>
            <person name="Druzhinina I.S."/>
        </authorList>
    </citation>
    <scope>NUCLEOTIDE SEQUENCE [LARGE SCALE GENOMIC DNA]</scope>
    <source>
        <strain evidence="1 2">NJAU 4742</strain>
    </source>
</reference>
<dbReference type="InterPro" id="IPR050977">
    <property type="entry name" value="Fungal_Meroterpenoid_Isomerase"/>
</dbReference>
<dbReference type="AlphaFoldDB" id="A0A1T3C978"/>
<accession>A0A1T3C978</accession>
<sequence length="145" mass="16926">MSDLRSRMMELAISFLNAFNEFTTESVVRYRSENCRHRLLPKSLDAPPRTNSEYSAWVGNLKNVMSGFKLSFMDGYEPIIDDKSRHITLHLKSTCETVLGEYQNEYVWIMKVDETGQEIVDIMEFADSAYTIEWIQKLQNAIKKE</sequence>
<organism evidence="1 2">
    <name type="scientific">Trichoderma guizhouense</name>
    <dbReference type="NCBI Taxonomy" id="1491466"/>
    <lineage>
        <taxon>Eukaryota</taxon>
        <taxon>Fungi</taxon>
        <taxon>Dikarya</taxon>
        <taxon>Ascomycota</taxon>
        <taxon>Pezizomycotina</taxon>
        <taxon>Sordariomycetes</taxon>
        <taxon>Hypocreomycetidae</taxon>
        <taxon>Hypocreales</taxon>
        <taxon>Hypocreaceae</taxon>
        <taxon>Trichoderma</taxon>
    </lineage>
</organism>
<proteinExistence type="predicted"/>
<name>A0A1T3C978_9HYPO</name>